<proteinExistence type="inferred from homology"/>
<evidence type="ECO:0000256" key="3">
    <source>
        <dbReference type="ARBA" id="ARBA00022679"/>
    </source>
</evidence>
<dbReference type="Proteomes" id="UP000216004">
    <property type="component" value="Unassembled WGS sequence"/>
</dbReference>
<dbReference type="OrthoDB" id="137117at2"/>
<dbReference type="GO" id="GO:0004674">
    <property type="term" value="F:protein serine/threonine kinase activity"/>
    <property type="evidence" value="ECO:0007669"/>
    <property type="project" value="UniProtKB-KW"/>
</dbReference>
<evidence type="ECO:0000259" key="9">
    <source>
        <dbReference type="PROSITE" id="PS50011"/>
    </source>
</evidence>
<comment type="caution">
    <text evidence="10">The sequence shown here is derived from an EMBL/GenBank/DDBJ whole genome shotgun (WGS) entry which is preliminary data.</text>
</comment>
<dbReference type="PROSITE" id="PS50011">
    <property type="entry name" value="PROTEIN_KINASE_DOM"/>
    <property type="match status" value="1"/>
</dbReference>
<dbReference type="Gene3D" id="3.30.200.20">
    <property type="entry name" value="Phosphorylase Kinase, domain 1"/>
    <property type="match status" value="1"/>
</dbReference>
<evidence type="ECO:0000313" key="11">
    <source>
        <dbReference type="Proteomes" id="UP000216004"/>
    </source>
</evidence>
<dbReference type="GO" id="GO:0005524">
    <property type="term" value="F:ATP binding"/>
    <property type="evidence" value="ECO:0007669"/>
    <property type="project" value="UniProtKB-UniRule"/>
</dbReference>
<evidence type="ECO:0000256" key="8">
    <source>
        <dbReference type="SAM" id="Phobius"/>
    </source>
</evidence>
<evidence type="ECO:0000256" key="1">
    <source>
        <dbReference type="ARBA" id="ARBA00010886"/>
    </source>
</evidence>
<dbReference type="InterPro" id="IPR008271">
    <property type="entry name" value="Ser/Thr_kinase_AS"/>
</dbReference>
<dbReference type="CDD" id="cd14014">
    <property type="entry name" value="STKc_PknB_like"/>
    <property type="match status" value="1"/>
</dbReference>
<keyword evidence="11" id="KW-1185">Reference proteome</keyword>
<dbReference type="Gene3D" id="1.10.510.10">
    <property type="entry name" value="Transferase(Phosphotransferase) domain 1"/>
    <property type="match status" value="1"/>
</dbReference>
<dbReference type="SUPFAM" id="SSF56112">
    <property type="entry name" value="Protein kinase-like (PK-like)"/>
    <property type="match status" value="1"/>
</dbReference>
<reference evidence="10 11" key="1">
    <citation type="journal article" date="2017" name="BMC Genomics">
        <title>Comparative genomic and phylogenomic analyses of the Bifidobacteriaceae family.</title>
        <authorList>
            <person name="Lugli G.A."/>
            <person name="Milani C."/>
            <person name="Turroni F."/>
            <person name="Duranti S."/>
            <person name="Mancabelli L."/>
            <person name="Mangifesta M."/>
            <person name="Ferrario C."/>
            <person name="Modesto M."/>
            <person name="Mattarelli P."/>
            <person name="Jiri K."/>
            <person name="van Sinderen D."/>
            <person name="Ventura M."/>
        </authorList>
    </citation>
    <scope>NUCLEOTIDE SEQUENCE [LARGE SCALE GENOMIC DNA]</scope>
    <source>
        <strain evidence="10 11">DSM 22924</strain>
    </source>
</reference>
<keyword evidence="8" id="KW-0812">Transmembrane</keyword>
<dbReference type="PROSITE" id="PS00108">
    <property type="entry name" value="PROTEIN_KINASE_ST"/>
    <property type="match status" value="1"/>
</dbReference>
<dbReference type="InterPro" id="IPR050660">
    <property type="entry name" value="NEK_Ser/Thr_kinase"/>
</dbReference>
<keyword evidence="8" id="KW-0472">Membrane</keyword>
<dbReference type="InterPro" id="IPR000719">
    <property type="entry name" value="Prot_kinase_dom"/>
</dbReference>
<sequence length="577" mass="64214">MVVENTVIGGRYRILTEIGKGGMSTVYLALDTSLNKQWAVKEIKHVTDPVKRDMIINSITVEANMIKRFDHPAIPRIVDLIDEFGSLYVVMDYIEGRTLSAILKSEGPQPENIVVDWGIQLCDVLDYLHRRQPPVIYRDVKPSNIMVTPDGTIKLIDFGIAIEMDGNEDRTSLIGDDRQLGTPGYGAPEQFKESGHVDARTDIYALGATLYNLLTGIHPRSGAMQPIRVVNPSLSIGLENIIDVATKTNPDDRFLDCAQMAYALRHYREEDEVHHKVLIRKWHQFTGVIIASVVCFALSAVSLGMAYLTRNGDYQYWMNQATQTTSAAKAESDYVKAASIKPGSIEPYIGLIHLYTADGIFDAKEEHVYNSTITDHTDTLSKNADDWSQLCFETGKLYWYYYDVSNGMSDASSFAGTAGESARINRIRAASPWMHNAAANSGYVNARLADIYSGMADFNTQVVPLINEGSDAGKYKPYAKRLQQLVQASGHERNDVIRVEVANLTLDALRIFPRKFRADGVSREALNTLADEAISLAKTVDPTTTVLDQKMQEVNQSSQMVHLEINNAFVDIKGDKQ</sequence>
<dbReference type="SMART" id="SM00220">
    <property type="entry name" value="S_TKc"/>
    <property type="match status" value="1"/>
</dbReference>
<keyword evidence="5 10" id="KW-0418">Kinase</keyword>
<evidence type="ECO:0000313" key="10">
    <source>
        <dbReference type="EMBL" id="OZG50600.1"/>
    </source>
</evidence>
<feature type="binding site" evidence="7">
    <location>
        <position position="41"/>
    </location>
    <ligand>
        <name>ATP</name>
        <dbReference type="ChEBI" id="CHEBI:30616"/>
    </ligand>
</feature>
<comment type="similarity">
    <text evidence="1">Belongs to the protein kinase superfamily. NEK Ser/Thr protein kinase family. NIMA subfamily.</text>
</comment>
<dbReference type="InterPro" id="IPR017441">
    <property type="entry name" value="Protein_kinase_ATP_BS"/>
</dbReference>
<dbReference type="Pfam" id="PF00069">
    <property type="entry name" value="Pkinase"/>
    <property type="match status" value="1"/>
</dbReference>
<dbReference type="PANTHER" id="PTHR43671:SF13">
    <property type="entry name" value="SERINE_THREONINE-PROTEIN KINASE NEK2"/>
    <property type="match status" value="1"/>
</dbReference>
<dbReference type="RefSeq" id="WP_094722259.1">
    <property type="nucleotide sequence ID" value="NZ_MWWS01000003.1"/>
</dbReference>
<evidence type="ECO:0000256" key="2">
    <source>
        <dbReference type="ARBA" id="ARBA00012513"/>
    </source>
</evidence>
<name>A0A261EUQ7_9BIFI</name>
<evidence type="ECO:0000256" key="4">
    <source>
        <dbReference type="ARBA" id="ARBA00022741"/>
    </source>
</evidence>
<feature type="domain" description="Protein kinase" evidence="9">
    <location>
        <begin position="12"/>
        <end position="278"/>
    </location>
</feature>
<protein>
    <recommendedName>
        <fullName evidence="2">non-specific serine/threonine protein kinase</fullName>
        <ecNumber evidence="2">2.7.11.1</ecNumber>
    </recommendedName>
</protein>
<organism evidence="10 11">
    <name type="scientific">Bombiscardovia coagulans</name>
    <dbReference type="NCBI Taxonomy" id="686666"/>
    <lineage>
        <taxon>Bacteria</taxon>
        <taxon>Bacillati</taxon>
        <taxon>Actinomycetota</taxon>
        <taxon>Actinomycetes</taxon>
        <taxon>Bifidobacteriales</taxon>
        <taxon>Bifidobacteriaceae</taxon>
        <taxon>Bombiscardovia</taxon>
    </lineage>
</organism>
<dbReference type="EMBL" id="MWWS01000003">
    <property type="protein sequence ID" value="OZG50600.1"/>
    <property type="molecule type" value="Genomic_DNA"/>
</dbReference>
<dbReference type="PANTHER" id="PTHR43671">
    <property type="entry name" value="SERINE/THREONINE-PROTEIN KINASE NEK"/>
    <property type="match status" value="1"/>
</dbReference>
<keyword evidence="4 7" id="KW-0547">Nucleotide-binding</keyword>
<evidence type="ECO:0000256" key="7">
    <source>
        <dbReference type="PROSITE-ProRule" id="PRU10141"/>
    </source>
</evidence>
<keyword evidence="10" id="KW-0723">Serine/threonine-protein kinase</keyword>
<gene>
    <name evidence="10" type="ORF">BOCO_0200</name>
</gene>
<evidence type="ECO:0000256" key="6">
    <source>
        <dbReference type="ARBA" id="ARBA00022840"/>
    </source>
</evidence>
<evidence type="ECO:0000256" key="5">
    <source>
        <dbReference type="ARBA" id="ARBA00022777"/>
    </source>
</evidence>
<dbReference type="EC" id="2.7.11.1" evidence="2"/>
<keyword evidence="3" id="KW-0808">Transferase</keyword>
<dbReference type="PROSITE" id="PS00107">
    <property type="entry name" value="PROTEIN_KINASE_ATP"/>
    <property type="match status" value="1"/>
</dbReference>
<keyword evidence="8" id="KW-1133">Transmembrane helix</keyword>
<keyword evidence="6 7" id="KW-0067">ATP-binding</keyword>
<feature type="transmembrane region" description="Helical" evidence="8">
    <location>
        <begin position="285"/>
        <end position="308"/>
    </location>
</feature>
<accession>A0A261EUQ7</accession>
<dbReference type="AlphaFoldDB" id="A0A261EUQ7"/>
<dbReference type="InterPro" id="IPR011009">
    <property type="entry name" value="Kinase-like_dom_sf"/>
</dbReference>